<dbReference type="PANTHER" id="PTHR33303:SF2">
    <property type="entry name" value="COA-BINDING DOMAIN-CONTAINING PROTEIN"/>
    <property type="match status" value="1"/>
</dbReference>
<keyword evidence="3" id="KW-1185">Reference proteome</keyword>
<protein>
    <submittedName>
        <fullName evidence="2">Putative CoA-binding protein</fullName>
    </submittedName>
</protein>
<evidence type="ECO:0000313" key="3">
    <source>
        <dbReference type="Proteomes" id="UP000007382"/>
    </source>
</evidence>
<feature type="domain" description="CoA-binding" evidence="1">
    <location>
        <begin position="18"/>
        <end position="111"/>
    </location>
</feature>
<dbReference type="HOGENOM" id="CLU_112567_0_0_0"/>
<dbReference type="KEGG" id="lfc:LFE_0817"/>
<organism evidence="2 3">
    <name type="scientific">Leptospirillum ferrooxidans (strain C2-3)</name>
    <dbReference type="NCBI Taxonomy" id="1162668"/>
    <lineage>
        <taxon>Bacteria</taxon>
        <taxon>Pseudomonadati</taxon>
        <taxon>Nitrospirota</taxon>
        <taxon>Nitrospiria</taxon>
        <taxon>Nitrospirales</taxon>
        <taxon>Nitrospiraceae</taxon>
        <taxon>Leptospirillum</taxon>
    </lineage>
</organism>
<dbReference type="SMART" id="SM00881">
    <property type="entry name" value="CoA_binding"/>
    <property type="match status" value="1"/>
</dbReference>
<gene>
    <name evidence="2" type="ordered locus">LFE_0817</name>
</gene>
<evidence type="ECO:0000259" key="1">
    <source>
        <dbReference type="SMART" id="SM00881"/>
    </source>
</evidence>
<dbReference type="PATRIC" id="fig|1162668.3.peg.956"/>
<reference evidence="2 3" key="1">
    <citation type="journal article" date="2012" name="J. Bacteriol.">
        <title>Complete Genome Sequence of Leptospirillum ferrooxidans Strain C2-3, Isolated from a Fresh Volcanic Ash Deposit on the Island of Miyake, Japan.</title>
        <authorList>
            <person name="Fujimura R."/>
            <person name="Sato Y."/>
            <person name="Nishizawa T."/>
            <person name="Oshima K."/>
            <person name="Kim S.-W."/>
            <person name="Hattori M."/>
            <person name="Kamijo T."/>
            <person name="Ohta H."/>
        </authorList>
    </citation>
    <scope>NUCLEOTIDE SEQUENCE [LARGE SCALE GENOMIC DNA]</scope>
    <source>
        <strain evidence="2 3">C2-3</strain>
    </source>
</reference>
<dbReference type="SUPFAM" id="SSF51735">
    <property type="entry name" value="NAD(P)-binding Rossmann-fold domains"/>
    <property type="match status" value="1"/>
</dbReference>
<dbReference type="eggNOG" id="COG1832">
    <property type="taxonomic scope" value="Bacteria"/>
</dbReference>
<dbReference type="Pfam" id="PF13380">
    <property type="entry name" value="CoA_binding_2"/>
    <property type="match status" value="1"/>
</dbReference>
<dbReference type="AlphaFoldDB" id="I0IMM9"/>
<name>I0IMM9_LEPFC</name>
<dbReference type="Proteomes" id="UP000007382">
    <property type="component" value="Chromosome"/>
</dbReference>
<dbReference type="InterPro" id="IPR003781">
    <property type="entry name" value="CoA-bd"/>
</dbReference>
<dbReference type="RefSeq" id="WP_014449019.1">
    <property type="nucleotide sequence ID" value="NC_017094.1"/>
</dbReference>
<dbReference type="Gene3D" id="3.40.50.720">
    <property type="entry name" value="NAD(P)-binding Rossmann-like Domain"/>
    <property type="match status" value="1"/>
</dbReference>
<dbReference type="EMBL" id="AP012342">
    <property type="protein sequence ID" value="BAM06528.1"/>
    <property type="molecule type" value="Genomic_DNA"/>
</dbReference>
<dbReference type="InterPro" id="IPR036291">
    <property type="entry name" value="NAD(P)-bd_dom_sf"/>
</dbReference>
<dbReference type="STRING" id="1162668.LFE_0817"/>
<proteinExistence type="predicted"/>
<dbReference type="OrthoDB" id="9804695at2"/>
<evidence type="ECO:0000313" key="2">
    <source>
        <dbReference type="EMBL" id="BAM06528.1"/>
    </source>
</evidence>
<reference evidence="3" key="2">
    <citation type="submission" date="2012-03" db="EMBL/GenBank/DDBJ databases">
        <title>The complete genome sequence of the pioneer microbe on fresh volcanic deposit, Leptospirillum ferrooxidans strain C2-3.</title>
        <authorList>
            <person name="Fujimura R."/>
            <person name="Sato Y."/>
            <person name="Nishizawa T."/>
            <person name="Nanba K."/>
            <person name="Oshima K."/>
            <person name="Hattori M."/>
            <person name="Kamijo T."/>
            <person name="Ohta H."/>
        </authorList>
    </citation>
    <scope>NUCLEOTIDE SEQUENCE [LARGE SCALE GENOMIC DNA]</scope>
    <source>
        <strain evidence="3">C2-3</strain>
    </source>
</reference>
<dbReference type="PANTHER" id="PTHR33303">
    <property type="entry name" value="CYTOPLASMIC PROTEIN-RELATED"/>
    <property type="match status" value="1"/>
</dbReference>
<sequence length="155" mass="16923">MLTPSSPFYLPDEVILDLLDSSRTIAVVGISDKLGRPSLTVASYLKDHGYDVWPVNPLLKEVGHVACYPDLFSLPGVPDMVVVFRKSADIPDVIDEAARAKVTRVWVQEGIKSPEGWAKAKSSGLSIAMDVCIMKEYMRLKSSGSNVCNLINKGN</sequence>
<accession>I0IMM9</accession>